<protein>
    <recommendedName>
        <fullName evidence="6">Membrane or secreted protein</fullName>
    </recommendedName>
</protein>
<name>A0A5C5Y3W2_9PLAN</name>
<evidence type="ECO:0000313" key="3">
    <source>
        <dbReference type="EMBL" id="TWU65687.1"/>
    </source>
</evidence>
<accession>A0A5C5Y3W2</accession>
<reference evidence="4 5" key="1">
    <citation type="submission" date="2019-02" db="EMBL/GenBank/DDBJ databases">
        <title>Deep-cultivation of Planctomycetes and their phenomic and genomic characterization uncovers novel biology.</title>
        <authorList>
            <person name="Wiegand S."/>
            <person name="Jogler M."/>
            <person name="Boedeker C."/>
            <person name="Pinto D."/>
            <person name="Vollmers J."/>
            <person name="Rivas-Marin E."/>
            <person name="Kohn T."/>
            <person name="Peeters S.H."/>
            <person name="Heuer A."/>
            <person name="Rast P."/>
            <person name="Oberbeckmann S."/>
            <person name="Bunk B."/>
            <person name="Jeske O."/>
            <person name="Meyerdierks A."/>
            <person name="Storesund J.E."/>
            <person name="Kallscheuer N."/>
            <person name="Luecker S."/>
            <person name="Lage O.M."/>
            <person name="Pohl T."/>
            <person name="Merkel B.J."/>
            <person name="Hornburger P."/>
            <person name="Mueller R.-W."/>
            <person name="Bruemmer F."/>
            <person name="Labrenz M."/>
            <person name="Spormann A.M."/>
            <person name="Op Den Camp H."/>
            <person name="Overmann J."/>
            <person name="Amann R."/>
            <person name="Jetten M.S.M."/>
            <person name="Mascher T."/>
            <person name="Medema M.H."/>
            <person name="Devos D.P."/>
            <person name="Kaster A.-K."/>
            <person name="Ovreas L."/>
            <person name="Rohde M."/>
            <person name="Galperin M.Y."/>
            <person name="Jogler C."/>
        </authorList>
    </citation>
    <scope>NUCLEOTIDE SEQUENCE [LARGE SCALE GENOMIC DNA]</scope>
    <source>
        <strain evidence="2 5">Pan14r</strain>
        <strain evidence="3 4">V7</strain>
    </source>
</reference>
<dbReference type="EMBL" id="SJPZ01000001">
    <property type="protein sequence ID" value="TWU65687.1"/>
    <property type="molecule type" value="Genomic_DNA"/>
</dbReference>
<dbReference type="EMBL" id="SJPL01000001">
    <property type="protein sequence ID" value="TWT70337.1"/>
    <property type="molecule type" value="Genomic_DNA"/>
</dbReference>
<keyword evidence="5" id="KW-1185">Reference proteome</keyword>
<evidence type="ECO:0008006" key="6">
    <source>
        <dbReference type="Google" id="ProtNLM"/>
    </source>
</evidence>
<organism evidence="2 5">
    <name type="scientific">Crateriforma conspicua</name>
    <dbReference type="NCBI Taxonomy" id="2527996"/>
    <lineage>
        <taxon>Bacteria</taxon>
        <taxon>Pseudomonadati</taxon>
        <taxon>Planctomycetota</taxon>
        <taxon>Planctomycetia</taxon>
        <taxon>Planctomycetales</taxon>
        <taxon>Planctomycetaceae</taxon>
        <taxon>Crateriforma</taxon>
    </lineage>
</organism>
<dbReference type="AlphaFoldDB" id="A0A5C5Y3W2"/>
<proteinExistence type="predicted"/>
<gene>
    <name evidence="2" type="ORF">Pan14r_26420</name>
    <name evidence="3" type="ORF">V7x_12360</name>
</gene>
<dbReference type="OrthoDB" id="280528at2"/>
<dbReference type="RefSeq" id="WP_145301491.1">
    <property type="nucleotide sequence ID" value="NZ_CP036319.1"/>
</dbReference>
<evidence type="ECO:0000313" key="5">
    <source>
        <dbReference type="Proteomes" id="UP000317238"/>
    </source>
</evidence>
<sequence>MTASQRQVAFIAGVAVCLVSLGCRGRGWLPAAGPIGQQQASAVVHDPYPQADIGPSDAGARPPSYQKPLAEPVRNRLVPDLMPWLGR</sequence>
<dbReference type="Proteomes" id="UP000317238">
    <property type="component" value="Unassembled WGS sequence"/>
</dbReference>
<dbReference type="PROSITE" id="PS51257">
    <property type="entry name" value="PROKAR_LIPOPROTEIN"/>
    <property type="match status" value="1"/>
</dbReference>
<evidence type="ECO:0000313" key="4">
    <source>
        <dbReference type="Proteomes" id="UP000316476"/>
    </source>
</evidence>
<comment type="caution">
    <text evidence="2">The sequence shown here is derived from an EMBL/GenBank/DDBJ whole genome shotgun (WGS) entry which is preliminary data.</text>
</comment>
<feature type="region of interest" description="Disordered" evidence="1">
    <location>
        <begin position="47"/>
        <end position="72"/>
    </location>
</feature>
<evidence type="ECO:0000256" key="1">
    <source>
        <dbReference type="SAM" id="MobiDB-lite"/>
    </source>
</evidence>
<dbReference type="Proteomes" id="UP000316476">
    <property type="component" value="Unassembled WGS sequence"/>
</dbReference>
<accession>A0A5C6FRH5</accession>
<evidence type="ECO:0000313" key="2">
    <source>
        <dbReference type="EMBL" id="TWT70337.1"/>
    </source>
</evidence>